<evidence type="ECO:0000313" key="3">
    <source>
        <dbReference type="EMBL" id="CAL4062785.1"/>
    </source>
</evidence>
<dbReference type="Proteomes" id="UP001497623">
    <property type="component" value="Unassembled WGS sequence"/>
</dbReference>
<evidence type="ECO:0000313" key="4">
    <source>
        <dbReference type="Proteomes" id="UP001497623"/>
    </source>
</evidence>
<feature type="region of interest" description="Disordered" evidence="1">
    <location>
        <begin position="43"/>
        <end position="65"/>
    </location>
</feature>
<proteinExistence type="predicted"/>
<accession>A0AAV2PPR5</accession>
<keyword evidence="4" id="KW-1185">Reference proteome</keyword>
<dbReference type="AlphaFoldDB" id="A0AAV2PPR5"/>
<feature type="signal peptide" evidence="2">
    <location>
        <begin position="1"/>
        <end position="18"/>
    </location>
</feature>
<feature type="non-terminal residue" evidence="3">
    <location>
        <position position="1"/>
    </location>
</feature>
<name>A0AAV2PPR5_MEGNR</name>
<keyword evidence="2" id="KW-0732">Signal</keyword>
<dbReference type="EMBL" id="CAXKWB010000912">
    <property type="protein sequence ID" value="CAL4062785.1"/>
    <property type="molecule type" value="Genomic_DNA"/>
</dbReference>
<reference evidence="3 4" key="1">
    <citation type="submission" date="2024-05" db="EMBL/GenBank/DDBJ databases">
        <authorList>
            <person name="Wallberg A."/>
        </authorList>
    </citation>
    <scope>NUCLEOTIDE SEQUENCE [LARGE SCALE GENOMIC DNA]</scope>
</reference>
<feature type="compositionally biased region" description="Basic and acidic residues" evidence="1">
    <location>
        <begin position="51"/>
        <end position="65"/>
    </location>
</feature>
<comment type="caution">
    <text evidence="3">The sequence shown here is derived from an EMBL/GenBank/DDBJ whole genome shotgun (WGS) entry which is preliminary data.</text>
</comment>
<evidence type="ECO:0008006" key="5">
    <source>
        <dbReference type="Google" id="ProtNLM"/>
    </source>
</evidence>
<feature type="chain" id="PRO_5043954459" description="Apple domain-containing protein" evidence="2">
    <location>
        <begin position="19"/>
        <end position="165"/>
    </location>
</feature>
<gene>
    <name evidence="3" type="ORF">MNOR_LOCUS2842</name>
</gene>
<organism evidence="3 4">
    <name type="scientific">Meganyctiphanes norvegica</name>
    <name type="common">Northern krill</name>
    <name type="synonym">Thysanopoda norvegica</name>
    <dbReference type="NCBI Taxonomy" id="48144"/>
    <lineage>
        <taxon>Eukaryota</taxon>
        <taxon>Metazoa</taxon>
        <taxon>Ecdysozoa</taxon>
        <taxon>Arthropoda</taxon>
        <taxon>Crustacea</taxon>
        <taxon>Multicrustacea</taxon>
        <taxon>Malacostraca</taxon>
        <taxon>Eumalacostraca</taxon>
        <taxon>Eucarida</taxon>
        <taxon>Euphausiacea</taxon>
        <taxon>Euphausiidae</taxon>
        <taxon>Meganyctiphanes</taxon>
    </lineage>
</organism>
<evidence type="ECO:0000256" key="1">
    <source>
        <dbReference type="SAM" id="MobiDB-lite"/>
    </source>
</evidence>
<sequence length="165" mass="19218">WTLYIMSVTLLGATNVRAVPALEVSDEALPVLPELQLYQQEQQQHQHHHHQQLDHQEDDNVGRVRRDTSDLEIEWTPETNACIIDNNDNIFSIYSLYVCKSVCEFVHQRRCMSIEFYPDGGGCAISEATSRSLSYRKPCPNRNVIFTEISSQYQYYQHMHFIQVV</sequence>
<evidence type="ECO:0000256" key="2">
    <source>
        <dbReference type="SAM" id="SignalP"/>
    </source>
</evidence>
<protein>
    <recommendedName>
        <fullName evidence="5">Apple domain-containing protein</fullName>
    </recommendedName>
</protein>